<dbReference type="PROSITE" id="PS50006">
    <property type="entry name" value="FHA_DOMAIN"/>
    <property type="match status" value="1"/>
</dbReference>
<dbReference type="Gene3D" id="2.60.200.20">
    <property type="match status" value="1"/>
</dbReference>
<keyword evidence="2" id="KW-1133">Transmembrane helix</keyword>
<feature type="transmembrane region" description="Helical" evidence="2">
    <location>
        <begin position="6"/>
        <end position="26"/>
    </location>
</feature>
<dbReference type="Pfam" id="PF00498">
    <property type="entry name" value="FHA"/>
    <property type="match status" value="1"/>
</dbReference>
<organism evidence="4 5">
    <name type="scientific">Candidatus Anoxymicrobium japonicum</name>
    <dbReference type="NCBI Taxonomy" id="2013648"/>
    <lineage>
        <taxon>Bacteria</taxon>
        <taxon>Bacillati</taxon>
        <taxon>Actinomycetota</taxon>
        <taxon>Candidatus Geothermincolia</taxon>
        <taxon>Candidatus Geothermincolales</taxon>
        <taxon>Candidatus Anoxymicrobiaceae</taxon>
        <taxon>Candidatus Anoxymicrobium</taxon>
    </lineage>
</organism>
<keyword evidence="1" id="KW-0597">Phosphoprotein</keyword>
<feature type="domain" description="FHA" evidence="3">
    <location>
        <begin position="75"/>
        <end position="124"/>
    </location>
</feature>
<keyword evidence="2" id="KW-0472">Membrane</keyword>
<evidence type="ECO:0000313" key="4">
    <source>
        <dbReference type="EMBL" id="PKQ28576.1"/>
    </source>
</evidence>
<dbReference type="PANTHER" id="PTHR23308">
    <property type="entry name" value="NUCLEAR INHIBITOR OF PROTEIN PHOSPHATASE-1"/>
    <property type="match status" value="1"/>
</dbReference>
<comment type="caution">
    <text evidence="4">The sequence shown here is derived from an EMBL/GenBank/DDBJ whole genome shotgun (WGS) entry which is preliminary data.</text>
</comment>
<keyword evidence="2" id="KW-0812">Transmembrane</keyword>
<reference evidence="4 5" key="1">
    <citation type="journal article" date="2017" name="ISME J.">
        <title>Potential for microbial H2 and metal transformations associated with novel bacteria and archaea in deep terrestrial subsurface sediments.</title>
        <authorList>
            <person name="Hernsdorf A.W."/>
            <person name="Amano Y."/>
            <person name="Miyakawa K."/>
            <person name="Ise K."/>
            <person name="Suzuki Y."/>
            <person name="Anantharaman K."/>
            <person name="Probst A."/>
            <person name="Burstein D."/>
            <person name="Thomas B.C."/>
            <person name="Banfield J.F."/>
        </authorList>
    </citation>
    <scope>NUCLEOTIDE SEQUENCE [LARGE SCALE GENOMIC DNA]</scope>
    <source>
        <strain evidence="4">HGW-Actinobacteria-3</strain>
    </source>
</reference>
<dbReference type="SMART" id="SM00240">
    <property type="entry name" value="FHA"/>
    <property type="match status" value="1"/>
</dbReference>
<dbReference type="InterPro" id="IPR000253">
    <property type="entry name" value="FHA_dom"/>
</dbReference>
<dbReference type="AlphaFoldDB" id="A0A2N3G781"/>
<dbReference type="Proteomes" id="UP000233654">
    <property type="component" value="Unassembled WGS sequence"/>
</dbReference>
<dbReference type="EMBL" id="PHEX01000011">
    <property type="protein sequence ID" value="PKQ28576.1"/>
    <property type="molecule type" value="Genomic_DNA"/>
</dbReference>
<proteinExistence type="predicted"/>
<sequence>MIPNIVFIALRYVFVGLLYIFLILVVRAIYRDIRMPETVARPSRHREKKKDQQPQLVVITADRNVGARFMLVDDVRIGRAANSHIIIDDTYASQQHARIFVNDGSYFVEDIGSTNGTYVNGRKISYPLGLRAGDRIKIGKTVFEFRM</sequence>
<evidence type="ECO:0000256" key="2">
    <source>
        <dbReference type="SAM" id="Phobius"/>
    </source>
</evidence>
<name>A0A2N3G781_9ACTN</name>
<evidence type="ECO:0000256" key="1">
    <source>
        <dbReference type="ARBA" id="ARBA00022553"/>
    </source>
</evidence>
<dbReference type="InterPro" id="IPR050923">
    <property type="entry name" value="Cell_Proc_Reg/RNA_Proc"/>
</dbReference>
<evidence type="ECO:0000259" key="3">
    <source>
        <dbReference type="PROSITE" id="PS50006"/>
    </source>
</evidence>
<dbReference type="SUPFAM" id="SSF49879">
    <property type="entry name" value="SMAD/FHA domain"/>
    <property type="match status" value="1"/>
</dbReference>
<gene>
    <name evidence="4" type="ORF">CVT63_01975</name>
</gene>
<dbReference type="CDD" id="cd00060">
    <property type="entry name" value="FHA"/>
    <property type="match status" value="1"/>
</dbReference>
<accession>A0A2N3G781</accession>
<protein>
    <submittedName>
        <fullName evidence="4">FHA domain-containing protein</fullName>
    </submittedName>
</protein>
<evidence type="ECO:0000313" key="5">
    <source>
        <dbReference type="Proteomes" id="UP000233654"/>
    </source>
</evidence>
<dbReference type="InterPro" id="IPR008984">
    <property type="entry name" value="SMAD_FHA_dom_sf"/>
</dbReference>